<keyword evidence="8 11" id="KW-0472">Membrane</keyword>
<keyword evidence="4 11" id="KW-0812">Transmembrane</keyword>
<comment type="similarity">
    <text evidence="2 11">Belongs to the sulfotransferase 2 family.</text>
</comment>
<keyword evidence="13" id="KW-1185">Reference proteome</keyword>
<organism evidence="12 13">
    <name type="scientific">Takifugu flavidus</name>
    <name type="common">sansaifugu</name>
    <dbReference type="NCBI Taxonomy" id="433684"/>
    <lineage>
        <taxon>Eukaryota</taxon>
        <taxon>Metazoa</taxon>
        <taxon>Chordata</taxon>
        <taxon>Craniata</taxon>
        <taxon>Vertebrata</taxon>
        <taxon>Euteleostomi</taxon>
        <taxon>Actinopterygii</taxon>
        <taxon>Neopterygii</taxon>
        <taxon>Teleostei</taxon>
        <taxon>Neoteleostei</taxon>
        <taxon>Acanthomorphata</taxon>
        <taxon>Eupercaria</taxon>
        <taxon>Tetraodontiformes</taxon>
        <taxon>Tetradontoidea</taxon>
        <taxon>Tetraodontidae</taxon>
        <taxon>Takifugu</taxon>
    </lineage>
</organism>
<dbReference type="AlphaFoldDB" id="A0A5C6MS18"/>
<comment type="subcellular location">
    <subcellularLocation>
        <location evidence="1 11">Golgi apparatus membrane</location>
        <topology evidence="1 11">Single-pass type II membrane protein</topology>
    </subcellularLocation>
</comment>
<keyword evidence="7 11" id="KW-0333">Golgi apparatus</keyword>
<evidence type="ECO:0000256" key="7">
    <source>
        <dbReference type="ARBA" id="ARBA00023034"/>
    </source>
</evidence>
<evidence type="ECO:0000256" key="4">
    <source>
        <dbReference type="ARBA" id="ARBA00022692"/>
    </source>
</evidence>
<proteinExistence type="inferred from homology"/>
<evidence type="ECO:0000256" key="11">
    <source>
        <dbReference type="RuleBase" id="RU364020"/>
    </source>
</evidence>
<feature type="transmembrane region" description="Helical" evidence="11">
    <location>
        <begin position="38"/>
        <end position="59"/>
    </location>
</feature>
<evidence type="ECO:0000256" key="8">
    <source>
        <dbReference type="ARBA" id="ARBA00023136"/>
    </source>
</evidence>
<sequence>MVPRRQEYGLKKTAGMRSGSVVNFRAAVNSGSVRRSSAVLPSVLTFLVIVASGGLLLMIEKGMLNSMETPSPRGSGRRLDLRGQAGKYGRDRLDVDVDSQILHEIRNRTIRTVCGQKNMPHSVWSLSPLQRKTLLQHILVNDQYRFLYCYIPKVACSNWKRVLKVLSGALENVDVSVKMNHHNDLLFLSSLKPEEIRYRLKHYFKFMFVREPAERLLSAYRNKFGEIQSYQKKYGVEIVKRYRKGLSKDASVAGDDVTFAEFVRYLLDEDAERMNEHWMPMYNLCQPCAVNYDFIGSHEHLESDAEFVLQRVGAPPHVHFPERQTWYKPVTTETLHYYLCSLPQKLLRELLPKYILDFSLFAYPLPNTTTEHCRH</sequence>
<evidence type="ECO:0000256" key="5">
    <source>
        <dbReference type="ARBA" id="ARBA00022968"/>
    </source>
</evidence>
<keyword evidence="3 11" id="KW-0808">Transferase</keyword>
<evidence type="ECO:0000256" key="9">
    <source>
        <dbReference type="ARBA" id="ARBA00023180"/>
    </source>
</evidence>
<evidence type="ECO:0000256" key="1">
    <source>
        <dbReference type="ARBA" id="ARBA00004323"/>
    </source>
</evidence>
<evidence type="ECO:0000313" key="13">
    <source>
        <dbReference type="Proteomes" id="UP000324091"/>
    </source>
</evidence>
<evidence type="ECO:0000256" key="2">
    <source>
        <dbReference type="ARBA" id="ARBA00006339"/>
    </source>
</evidence>
<evidence type="ECO:0000256" key="3">
    <source>
        <dbReference type="ARBA" id="ARBA00022679"/>
    </source>
</evidence>
<dbReference type="GO" id="GO:0000139">
    <property type="term" value="C:Golgi membrane"/>
    <property type="evidence" value="ECO:0007669"/>
    <property type="project" value="UniProtKB-SubCell"/>
</dbReference>
<dbReference type="EC" id="2.8.2.-" evidence="11"/>
<keyword evidence="6 11" id="KW-1133">Transmembrane helix</keyword>
<evidence type="ECO:0000256" key="6">
    <source>
        <dbReference type="ARBA" id="ARBA00022989"/>
    </source>
</evidence>
<dbReference type="Pfam" id="PF03567">
    <property type="entry name" value="Sulfotransfer_2"/>
    <property type="match status" value="1"/>
</dbReference>
<keyword evidence="5 11" id="KW-0735">Signal-anchor</keyword>
<dbReference type="PANTHER" id="PTHR12137">
    <property type="entry name" value="CARBOHYDRATE SULFOTRANSFERASE"/>
    <property type="match status" value="1"/>
</dbReference>
<keyword evidence="9 11" id="KW-0325">Glycoprotein</keyword>
<comment type="caution">
    <text evidence="12">The sequence shown here is derived from an EMBL/GenBank/DDBJ whole genome shotgun (WGS) entry which is preliminary data.</text>
</comment>
<gene>
    <name evidence="12" type="ORF">D4764_07G0003140</name>
</gene>
<keyword evidence="10 11" id="KW-0119">Carbohydrate metabolism</keyword>
<dbReference type="InterPro" id="IPR005331">
    <property type="entry name" value="Sulfotransferase"/>
</dbReference>
<accession>A0A5C6MS18</accession>
<evidence type="ECO:0000313" key="12">
    <source>
        <dbReference type="EMBL" id="TWW57595.1"/>
    </source>
</evidence>
<dbReference type="GO" id="GO:0016051">
    <property type="term" value="P:carbohydrate biosynthetic process"/>
    <property type="evidence" value="ECO:0007669"/>
    <property type="project" value="InterPro"/>
</dbReference>
<dbReference type="GO" id="GO:0050655">
    <property type="term" value="P:dermatan sulfate proteoglycan metabolic process"/>
    <property type="evidence" value="ECO:0007669"/>
    <property type="project" value="TreeGrafter"/>
</dbReference>
<evidence type="ECO:0000256" key="10">
    <source>
        <dbReference type="ARBA" id="ARBA00023277"/>
    </source>
</evidence>
<dbReference type="GO" id="GO:0008146">
    <property type="term" value="F:sulfotransferase activity"/>
    <property type="evidence" value="ECO:0007669"/>
    <property type="project" value="InterPro"/>
</dbReference>
<dbReference type="InterPro" id="IPR018011">
    <property type="entry name" value="Carb_sulfotrans_8-10"/>
</dbReference>
<protein>
    <recommendedName>
        <fullName evidence="11">Carbohydrate sulfotransferase</fullName>
        <ecNumber evidence="11">2.8.2.-</ecNumber>
    </recommendedName>
</protein>
<dbReference type="PANTHER" id="PTHR12137:SF33">
    <property type="entry name" value="CARBOHYDRATE SULFOTRANSFERASE 14"/>
    <property type="match status" value="1"/>
</dbReference>
<dbReference type="EMBL" id="RHFK02000020">
    <property type="protein sequence ID" value="TWW57595.1"/>
    <property type="molecule type" value="Genomic_DNA"/>
</dbReference>
<reference evidence="12 13" key="1">
    <citation type="submission" date="2019-04" db="EMBL/GenBank/DDBJ databases">
        <title>Chromosome genome assembly for Takifugu flavidus.</title>
        <authorList>
            <person name="Xiao S."/>
        </authorList>
    </citation>
    <scope>NUCLEOTIDE SEQUENCE [LARGE SCALE GENOMIC DNA]</scope>
    <source>
        <strain evidence="12">HTHZ2018</strain>
        <tissue evidence="12">Muscle</tissue>
    </source>
</reference>
<name>A0A5C6MS18_9TELE</name>
<dbReference type="Proteomes" id="UP000324091">
    <property type="component" value="Chromosome 7"/>
</dbReference>